<feature type="non-terminal residue" evidence="1">
    <location>
        <position position="1"/>
    </location>
</feature>
<gene>
    <name evidence="1" type="ORF">S12H4_31480</name>
</gene>
<reference evidence="1" key="1">
    <citation type="journal article" date="2014" name="Front. Microbiol.">
        <title>High frequency of phylogenetically diverse reductive dehalogenase-homologous genes in deep subseafloor sedimentary metagenomes.</title>
        <authorList>
            <person name="Kawai M."/>
            <person name="Futagami T."/>
            <person name="Toyoda A."/>
            <person name="Takaki Y."/>
            <person name="Nishi S."/>
            <person name="Hori S."/>
            <person name="Arai W."/>
            <person name="Tsubouchi T."/>
            <person name="Morono Y."/>
            <person name="Uchiyama I."/>
            <person name="Ito T."/>
            <person name="Fujiyama A."/>
            <person name="Inagaki F."/>
            <person name="Takami H."/>
        </authorList>
    </citation>
    <scope>NUCLEOTIDE SEQUENCE</scope>
    <source>
        <strain evidence="1">Expedition CK06-06</strain>
    </source>
</reference>
<dbReference type="EMBL" id="BARW01018376">
    <property type="protein sequence ID" value="GAI98270.1"/>
    <property type="molecule type" value="Genomic_DNA"/>
</dbReference>
<comment type="caution">
    <text evidence="1">The sequence shown here is derived from an EMBL/GenBank/DDBJ whole genome shotgun (WGS) entry which is preliminary data.</text>
</comment>
<organism evidence="1">
    <name type="scientific">marine sediment metagenome</name>
    <dbReference type="NCBI Taxonomy" id="412755"/>
    <lineage>
        <taxon>unclassified sequences</taxon>
        <taxon>metagenomes</taxon>
        <taxon>ecological metagenomes</taxon>
    </lineage>
</organism>
<accession>X1UEG5</accession>
<name>X1UEG5_9ZZZZ</name>
<protein>
    <submittedName>
        <fullName evidence="1">Uncharacterized protein</fullName>
    </submittedName>
</protein>
<dbReference type="AlphaFoldDB" id="X1UEG5"/>
<evidence type="ECO:0000313" key="1">
    <source>
        <dbReference type="EMBL" id="GAI98270.1"/>
    </source>
</evidence>
<sequence length="42" mass="4456">FPVPVEGVIMAQFPIQLTANGTQSRPASGNELIAILTMSLWG</sequence>
<proteinExistence type="predicted"/>